<dbReference type="KEGG" id="xak:KIMC2_01050"/>
<reference evidence="2 3" key="1">
    <citation type="journal article" date="2023" name="Microbiol. Spectr.">
        <title>Symbiosis of Carpenter Bees with Uncharacterized Lactic Acid Bacteria Showing NAD Auxotrophy.</title>
        <authorList>
            <person name="Kawasaki S."/>
            <person name="Ozawa K."/>
            <person name="Mori T."/>
            <person name="Yamamoto A."/>
            <person name="Ito M."/>
            <person name="Ohkuma M."/>
            <person name="Sakamoto M."/>
            <person name="Matsutani M."/>
        </authorList>
    </citation>
    <scope>NUCLEOTIDE SEQUENCE [LARGE SCALE GENOMIC DNA]</scope>
    <source>
        <strain evidence="2 3">KimC2</strain>
    </source>
</reference>
<dbReference type="Proteomes" id="UP001321804">
    <property type="component" value="Chromosome"/>
</dbReference>
<protein>
    <submittedName>
        <fullName evidence="2">Uncharacterized protein</fullName>
    </submittedName>
</protein>
<gene>
    <name evidence="2" type="ORF">KIMC2_01050</name>
</gene>
<keyword evidence="3" id="KW-1185">Reference proteome</keyword>
<name>A0AAU9CW90_9LACO</name>
<dbReference type="RefSeq" id="WP_317696951.1">
    <property type="nucleotide sequence ID" value="NZ_AP026801.1"/>
</dbReference>
<feature type="region of interest" description="Disordered" evidence="1">
    <location>
        <begin position="1"/>
        <end position="28"/>
    </location>
</feature>
<feature type="compositionally biased region" description="Basic residues" evidence="1">
    <location>
        <begin position="8"/>
        <end position="20"/>
    </location>
</feature>
<evidence type="ECO:0000313" key="2">
    <source>
        <dbReference type="EMBL" id="BDR55543.1"/>
    </source>
</evidence>
<sequence length="53" mass="6226">MNSGSFTKKVKTRIKSKQNHIHQNPFEGDWFNEDLNQIDVTDGEEMLDSEWSL</sequence>
<evidence type="ECO:0000313" key="3">
    <source>
        <dbReference type="Proteomes" id="UP001321804"/>
    </source>
</evidence>
<accession>A0AAU9CW90</accession>
<organism evidence="2 3">
    <name type="scientific">Xylocopilactobacillus apis</name>
    <dbReference type="NCBI Taxonomy" id="2932183"/>
    <lineage>
        <taxon>Bacteria</taxon>
        <taxon>Bacillati</taxon>
        <taxon>Bacillota</taxon>
        <taxon>Bacilli</taxon>
        <taxon>Lactobacillales</taxon>
        <taxon>Lactobacillaceae</taxon>
        <taxon>Xylocopilactobacillus</taxon>
    </lineage>
</organism>
<proteinExistence type="predicted"/>
<dbReference type="AlphaFoldDB" id="A0AAU9CW90"/>
<dbReference type="EMBL" id="AP026801">
    <property type="protein sequence ID" value="BDR55543.1"/>
    <property type="molecule type" value="Genomic_DNA"/>
</dbReference>
<evidence type="ECO:0000256" key="1">
    <source>
        <dbReference type="SAM" id="MobiDB-lite"/>
    </source>
</evidence>